<dbReference type="InterPro" id="IPR029055">
    <property type="entry name" value="Ntn_hydrolases_N"/>
</dbReference>
<dbReference type="AlphaFoldDB" id="A0A8J6NPJ3"/>
<sequence length="247" mass="27888">MCDLFALSAKKDYSAPKSMPLFAVRAKKNMDGWGIGFFRKQQAIVEKSAEQVFSSDHLHDSFQRLARVVKSRIIICHIRFRTSGLVDECHAHPFVLNFGGHNWIFAHNGKAPAIESYQSSGIAIEDAVSDSARVFEYLRDHIEDHHRNATEPEMLFEALSDSTVQMIDQYPGDYNFLLSNGHLLFACTNHRQFMIMKGSRELEGALLLTTLARGLSKEKWLRVAKATNRRGLLLAISGNDVVLHKSI</sequence>
<dbReference type="InterPro" id="IPR017932">
    <property type="entry name" value="GATase_2_dom"/>
</dbReference>
<dbReference type="InterPro" id="IPR026869">
    <property type="entry name" value="EgtC-like"/>
</dbReference>
<organism evidence="3 4">
    <name type="scientific">Candidatus Desulfatibia vada</name>
    <dbReference type="NCBI Taxonomy" id="2841696"/>
    <lineage>
        <taxon>Bacteria</taxon>
        <taxon>Pseudomonadati</taxon>
        <taxon>Thermodesulfobacteriota</taxon>
        <taxon>Desulfobacteria</taxon>
        <taxon>Desulfobacterales</taxon>
        <taxon>Desulfobacterales incertae sedis</taxon>
        <taxon>Candidatus Desulfatibia</taxon>
    </lineage>
</organism>
<dbReference type="Gene3D" id="3.60.20.10">
    <property type="entry name" value="Glutamine Phosphoribosylpyrophosphate, subunit 1, domain 1"/>
    <property type="match status" value="1"/>
</dbReference>
<reference evidence="3 4" key="1">
    <citation type="submission" date="2020-08" db="EMBL/GenBank/DDBJ databases">
        <title>Bridging the membrane lipid divide: bacteria of the FCB group superphylum have the potential to synthesize archaeal ether lipids.</title>
        <authorList>
            <person name="Villanueva L."/>
            <person name="Von Meijenfeldt F.A.B."/>
            <person name="Westbye A.B."/>
            <person name="Yadav S."/>
            <person name="Hopmans E.C."/>
            <person name="Dutilh B.E."/>
            <person name="Sinninghe Damste J.S."/>
        </authorList>
    </citation>
    <scope>NUCLEOTIDE SEQUENCE [LARGE SCALE GENOMIC DNA]</scope>
    <source>
        <strain evidence="3">NIOZ-UU17</strain>
    </source>
</reference>
<dbReference type="Pfam" id="PF13230">
    <property type="entry name" value="GATase_4"/>
    <property type="match status" value="1"/>
</dbReference>
<evidence type="ECO:0000313" key="3">
    <source>
        <dbReference type="EMBL" id="MBC8431131.1"/>
    </source>
</evidence>
<proteinExistence type="predicted"/>
<keyword evidence="1 3" id="KW-0315">Glutamine amidotransferase</keyword>
<dbReference type="PROSITE" id="PS51278">
    <property type="entry name" value="GATASE_TYPE_2"/>
    <property type="match status" value="1"/>
</dbReference>
<evidence type="ECO:0000259" key="2">
    <source>
        <dbReference type="PROSITE" id="PS51278"/>
    </source>
</evidence>
<evidence type="ECO:0000313" key="4">
    <source>
        <dbReference type="Proteomes" id="UP000605201"/>
    </source>
</evidence>
<accession>A0A8J6NPJ3</accession>
<feature type="domain" description="Glutamine amidotransferase type-2" evidence="2">
    <location>
        <begin position="2"/>
        <end position="247"/>
    </location>
</feature>
<dbReference type="PANTHER" id="PTHR42824">
    <property type="entry name" value="GLUTAMINE AMIDOTRANSFERASE"/>
    <property type="match status" value="1"/>
</dbReference>
<name>A0A8J6NPJ3_9BACT</name>
<evidence type="ECO:0000256" key="1">
    <source>
        <dbReference type="ARBA" id="ARBA00022962"/>
    </source>
</evidence>
<dbReference type="EMBL" id="JACNIG010000115">
    <property type="protein sequence ID" value="MBC8431131.1"/>
    <property type="molecule type" value="Genomic_DNA"/>
</dbReference>
<protein>
    <submittedName>
        <fullName evidence="3">Class II glutamine amidotransferase</fullName>
    </submittedName>
</protein>
<comment type="caution">
    <text evidence="3">The sequence shown here is derived from an EMBL/GenBank/DDBJ whole genome shotgun (WGS) entry which is preliminary data.</text>
</comment>
<dbReference type="PANTHER" id="PTHR42824:SF1">
    <property type="entry name" value="GLUTAMINE AMIDOTRANSFERASE YAFJ-RELATED"/>
    <property type="match status" value="1"/>
</dbReference>
<dbReference type="SUPFAM" id="SSF56235">
    <property type="entry name" value="N-terminal nucleophile aminohydrolases (Ntn hydrolases)"/>
    <property type="match status" value="1"/>
</dbReference>
<dbReference type="Proteomes" id="UP000605201">
    <property type="component" value="Unassembled WGS sequence"/>
</dbReference>
<gene>
    <name evidence="3" type="ORF">H8D96_04355</name>
</gene>